<name>A0A9W8TLP4_9PEZI</name>
<dbReference type="AlphaFoldDB" id="A0A9W8TLP4"/>
<dbReference type="Gene3D" id="1.25.40.10">
    <property type="entry name" value="Tetratricopeptide repeat domain"/>
    <property type="match status" value="1"/>
</dbReference>
<dbReference type="InterPro" id="IPR011990">
    <property type="entry name" value="TPR-like_helical_dom_sf"/>
</dbReference>
<evidence type="ECO:0000313" key="2">
    <source>
        <dbReference type="EMBL" id="KAJ3567035.1"/>
    </source>
</evidence>
<protein>
    <submittedName>
        <fullName evidence="2">Uncharacterized protein</fullName>
    </submittedName>
</protein>
<dbReference type="VEuPathDB" id="FungiDB:F4678DRAFT_432259"/>
<keyword evidence="3" id="KW-1185">Reference proteome</keyword>
<comment type="caution">
    <text evidence="2">The sequence shown here is derived from an EMBL/GenBank/DDBJ whole genome shotgun (WGS) entry which is preliminary data.</text>
</comment>
<gene>
    <name evidence="2" type="ORF">NPX13_g6914</name>
</gene>
<sequence length="429" mass="47850">MSFSNFIYTQCTRRLSGLPQSLKPSTRFICPRAAPQLLLPKHKPLLLARRQYSTRRSGRTLTTRDSFAKVRFKREDIPSLQFWMKAKEIPGADLSANEIQRVARAYVGLALKNAPGWRERFITVDDDSPAEFVAGPDGGQRRTISAHTLHYVALMLVMTRNSFSSGSAGHLAMHILHTLSGLGYVPSTLTMVRMALVRDLLGEPQFEPAMEEFERILERIGDGSSDTTYNGSEDDYAADACTLCAIIYERENTREADVKALRWFRRAYELGHQATTSTTGQALSSSSSSSSEGKEVPASTGKKTESKNSTIPFDPRWQWKVSFALGVGRIRMRRGDLDKARDMFAMASSELDNADGYLAMADVLEKMGQADTDDYIEALEKAAISGKNEAARKLGIREWDRAAEEGLSKWEKRKRQVVAEEWMAVAGAL</sequence>
<organism evidence="2 3">
    <name type="scientific">Xylaria arbuscula</name>
    <dbReference type="NCBI Taxonomy" id="114810"/>
    <lineage>
        <taxon>Eukaryota</taxon>
        <taxon>Fungi</taxon>
        <taxon>Dikarya</taxon>
        <taxon>Ascomycota</taxon>
        <taxon>Pezizomycotina</taxon>
        <taxon>Sordariomycetes</taxon>
        <taxon>Xylariomycetidae</taxon>
        <taxon>Xylariales</taxon>
        <taxon>Xylariaceae</taxon>
        <taxon>Xylaria</taxon>
    </lineage>
</organism>
<proteinExistence type="predicted"/>
<dbReference type="Proteomes" id="UP001148614">
    <property type="component" value="Unassembled WGS sequence"/>
</dbReference>
<reference evidence="2" key="1">
    <citation type="submission" date="2022-07" db="EMBL/GenBank/DDBJ databases">
        <title>Genome Sequence of Xylaria arbuscula.</title>
        <authorList>
            <person name="Buettner E."/>
        </authorList>
    </citation>
    <scope>NUCLEOTIDE SEQUENCE</scope>
    <source>
        <strain evidence="2">VT107</strain>
    </source>
</reference>
<feature type="region of interest" description="Disordered" evidence="1">
    <location>
        <begin position="275"/>
        <end position="309"/>
    </location>
</feature>
<dbReference type="EMBL" id="JANPWZ010001287">
    <property type="protein sequence ID" value="KAJ3567035.1"/>
    <property type="molecule type" value="Genomic_DNA"/>
</dbReference>
<evidence type="ECO:0000313" key="3">
    <source>
        <dbReference type="Proteomes" id="UP001148614"/>
    </source>
</evidence>
<evidence type="ECO:0000256" key="1">
    <source>
        <dbReference type="SAM" id="MobiDB-lite"/>
    </source>
</evidence>
<accession>A0A9W8TLP4</accession>